<dbReference type="AlphaFoldDB" id="S7I9Z7"/>
<dbReference type="CDD" id="cd00801">
    <property type="entry name" value="INT_P4_C"/>
    <property type="match status" value="1"/>
</dbReference>
<dbReference type="InterPro" id="IPR010998">
    <property type="entry name" value="Integrase_recombinase_N"/>
</dbReference>
<dbReference type="GO" id="GO:0006310">
    <property type="term" value="P:DNA recombination"/>
    <property type="evidence" value="ECO:0007669"/>
    <property type="project" value="UniProtKB-KW"/>
</dbReference>
<dbReference type="InterPro" id="IPR002104">
    <property type="entry name" value="Integrase_catalytic"/>
</dbReference>
<dbReference type="EMBL" id="ASXS01000001">
    <property type="protein sequence ID" value="EPP25018.1"/>
    <property type="molecule type" value="Genomic_DNA"/>
</dbReference>
<dbReference type="InterPro" id="IPR011010">
    <property type="entry name" value="DNA_brk_join_enz"/>
</dbReference>
<evidence type="ECO:0000313" key="6">
    <source>
        <dbReference type="EMBL" id="EPP25018.1"/>
    </source>
</evidence>
<dbReference type="GO" id="GO:0003677">
    <property type="term" value="F:DNA binding"/>
    <property type="evidence" value="ECO:0007669"/>
    <property type="project" value="UniProtKB-KW"/>
</dbReference>
<keyword evidence="4" id="KW-0233">DNA recombination</keyword>
<dbReference type="Gene3D" id="3.30.160.390">
    <property type="entry name" value="Integrase, DNA-binding domain"/>
    <property type="match status" value="1"/>
</dbReference>
<evidence type="ECO:0000256" key="2">
    <source>
        <dbReference type="ARBA" id="ARBA00022908"/>
    </source>
</evidence>
<protein>
    <submittedName>
        <fullName evidence="6">Putative phiRv1 integrase</fullName>
    </submittedName>
</protein>
<name>S7I9Z7_VIBFL</name>
<sequence>MSITDKQLKSIEKLSSYDGPSEINDGEGLVAKVSPKANITFQYRCRFNGKNKRIRIGKYPRVSLKQARQIHKRMLELKEEGRNPEIALTGETDFVTLKQCLDYWFENKVSALKGGTRVLYESVANNYFYPAFQDVDVEKITAREWMLWFDEIARKNPKTANSAFSKMRACLNFCKSKFLIDGTHFEKIRQQDVGETPKAGERVLSLPELAKIWIAIERSKAGTSTKNLHLITMLWGNRISELRLARKEHFDMVNDVWTVPPEISKMGNAIRRPIPKHIKPMLERLMNIYDGYLFPGASLNAPLTISAANKYIRRIRDTLPLATWRTHDFRRSISTLCSELGAAPHVVEKMLGHDLGGILAVYNKHDWLNEQKDAYENFAEALFTQVKKELNSEDARL</sequence>
<feature type="domain" description="Tyr recombinase" evidence="5">
    <location>
        <begin position="199"/>
        <end position="376"/>
    </location>
</feature>
<dbReference type="InterPro" id="IPR004107">
    <property type="entry name" value="Integrase_SAM-like_N"/>
</dbReference>
<organism evidence="6 7">
    <name type="scientific">Vibrio fluvialis PG41</name>
    <dbReference type="NCBI Taxonomy" id="1336752"/>
    <lineage>
        <taxon>Bacteria</taxon>
        <taxon>Pseudomonadati</taxon>
        <taxon>Pseudomonadota</taxon>
        <taxon>Gammaproteobacteria</taxon>
        <taxon>Vibrionales</taxon>
        <taxon>Vibrionaceae</taxon>
        <taxon>Vibrio</taxon>
    </lineage>
</organism>
<dbReference type="InterPro" id="IPR050808">
    <property type="entry name" value="Phage_Integrase"/>
</dbReference>
<proteinExistence type="inferred from homology"/>
<accession>S7I9Z7</accession>
<evidence type="ECO:0000313" key="7">
    <source>
        <dbReference type="Proteomes" id="UP000014854"/>
    </source>
</evidence>
<dbReference type="RefSeq" id="WP_020327584.1">
    <property type="nucleotide sequence ID" value="NZ_ASXS01000001.1"/>
</dbReference>
<dbReference type="InterPro" id="IPR025166">
    <property type="entry name" value="Integrase_DNA_bind_dom"/>
</dbReference>
<comment type="similarity">
    <text evidence="1">Belongs to the 'phage' integrase family.</text>
</comment>
<dbReference type="Gene3D" id="1.10.443.10">
    <property type="entry name" value="Intergrase catalytic core"/>
    <property type="match status" value="1"/>
</dbReference>
<keyword evidence="3" id="KW-0238">DNA-binding</keyword>
<dbReference type="PANTHER" id="PTHR30629:SF2">
    <property type="entry name" value="PROPHAGE INTEGRASE INTS-RELATED"/>
    <property type="match status" value="1"/>
</dbReference>
<dbReference type="InterPro" id="IPR038488">
    <property type="entry name" value="Integrase_DNA-bd_sf"/>
</dbReference>
<dbReference type="InterPro" id="IPR013762">
    <property type="entry name" value="Integrase-like_cat_sf"/>
</dbReference>
<dbReference type="Gene3D" id="1.10.150.130">
    <property type="match status" value="1"/>
</dbReference>
<evidence type="ECO:0000259" key="5">
    <source>
        <dbReference type="PROSITE" id="PS51898"/>
    </source>
</evidence>
<dbReference type="SUPFAM" id="SSF56349">
    <property type="entry name" value="DNA breaking-rejoining enzymes"/>
    <property type="match status" value="1"/>
</dbReference>
<keyword evidence="2" id="KW-0229">DNA integration</keyword>
<evidence type="ECO:0000256" key="3">
    <source>
        <dbReference type="ARBA" id="ARBA00023125"/>
    </source>
</evidence>
<dbReference type="GO" id="GO:0015074">
    <property type="term" value="P:DNA integration"/>
    <property type="evidence" value="ECO:0007669"/>
    <property type="project" value="UniProtKB-KW"/>
</dbReference>
<dbReference type="Pfam" id="PF00589">
    <property type="entry name" value="Phage_integrase"/>
    <property type="match status" value="1"/>
</dbReference>
<dbReference type="PANTHER" id="PTHR30629">
    <property type="entry name" value="PROPHAGE INTEGRASE"/>
    <property type="match status" value="1"/>
</dbReference>
<dbReference type="PATRIC" id="fig|1336752.4.peg.167"/>
<dbReference type="PROSITE" id="PS51898">
    <property type="entry name" value="TYR_RECOMBINASE"/>
    <property type="match status" value="1"/>
</dbReference>
<gene>
    <name evidence="6" type="ORF">L910_0167</name>
</gene>
<dbReference type="Proteomes" id="UP000014854">
    <property type="component" value="Unassembled WGS sequence"/>
</dbReference>
<reference evidence="6 7" key="1">
    <citation type="journal article" date="2013" name="Gut Pathog.">
        <title>Evidence of a new metabolic capacity in an emerging diarrheal pathogen: lessons from the draft genomes of Vibrio fluvialis strains PG41 and I21563.</title>
        <authorList>
            <person name="Khatri I."/>
            <person name="Mahajan S."/>
            <person name="Dureja C."/>
            <person name="Subramanian S."/>
            <person name="Raychaudhuri S."/>
        </authorList>
    </citation>
    <scope>NUCLEOTIDE SEQUENCE [LARGE SCALE GENOMIC DNA]</scope>
    <source>
        <strain evidence="6 7">PG41</strain>
    </source>
</reference>
<dbReference type="Pfam" id="PF13356">
    <property type="entry name" value="Arm-DNA-bind_3"/>
    <property type="match status" value="1"/>
</dbReference>
<comment type="caution">
    <text evidence="6">The sequence shown here is derived from an EMBL/GenBank/DDBJ whole genome shotgun (WGS) entry which is preliminary data.</text>
</comment>
<evidence type="ECO:0000256" key="4">
    <source>
        <dbReference type="ARBA" id="ARBA00023172"/>
    </source>
</evidence>
<dbReference type="Pfam" id="PF14659">
    <property type="entry name" value="Phage_int_SAM_3"/>
    <property type="match status" value="1"/>
</dbReference>
<evidence type="ECO:0000256" key="1">
    <source>
        <dbReference type="ARBA" id="ARBA00008857"/>
    </source>
</evidence>